<gene>
    <name evidence="1" type="ORF">MAXJ12_12942</name>
</gene>
<reference evidence="1 2" key="1">
    <citation type="journal article" date="2012" name="J. Bacteriol.">
        <title>Draft Genome Sequence of Mesorhizobium alhagi CCNWXJ12-2T, a Novel Salt-Resistant Species Isolated from the Desert of Northwestern China.</title>
        <authorList>
            <person name="Zhou M."/>
            <person name="Chen W."/>
            <person name="Chen H."/>
            <person name="Wei G."/>
        </authorList>
    </citation>
    <scope>NUCLEOTIDE SEQUENCE [LARGE SCALE GENOMIC DNA]</scope>
    <source>
        <strain evidence="1 2">CCNWXJ12-2</strain>
    </source>
</reference>
<protein>
    <submittedName>
        <fullName evidence="1">Uncharacterized protein</fullName>
    </submittedName>
</protein>
<organism evidence="1 2">
    <name type="scientific">Mesorhizobium alhagi CCNWXJ12-2</name>
    <dbReference type="NCBI Taxonomy" id="1107882"/>
    <lineage>
        <taxon>Bacteria</taxon>
        <taxon>Pseudomonadati</taxon>
        <taxon>Pseudomonadota</taxon>
        <taxon>Alphaproteobacteria</taxon>
        <taxon>Hyphomicrobiales</taxon>
        <taxon>Phyllobacteriaceae</taxon>
        <taxon>Allomesorhizobium</taxon>
    </lineage>
</organism>
<evidence type="ECO:0000313" key="1">
    <source>
        <dbReference type="EMBL" id="EHK56868.1"/>
    </source>
</evidence>
<dbReference type="Proteomes" id="UP000003250">
    <property type="component" value="Unassembled WGS sequence"/>
</dbReference>
<dbReference type="RefSeq" id="WP_008836216.1">
    <property type="nucleotide sequence ID" value="NZ_AHAM01000097.1"/>
</dbReference>
<sequence>MAEQTGRSNLPCYGCWWIEGGRCYQDKLADIHGLEKAPRNGIGAPGNGLEITDSLITACLDRGVHQRKSAVYGRLTAHLKAAGIEVVRVSIPKGSLASETVGGEPQ</sequence>
<proteinExistence type="predicted"/>
<evidence type="ECO:0000313" key="2">
    <source>
        <dbReference type="Proteomes" id="UP000003250"/>
    </source>
</evidence>
<accession>H0HR06</accession>
<dbReference type="OrthoDB" id="9852557at2"/>
<keyword evidence="2" id="KW-1185">Reference proteome</keyword>
<dbReference type="AlphaFoldDB" id="H0HR06"/>
<dbReference type="EMBL" id="AHAM01000097">
    <property type="protein sequence ID" value="EHK56868.1"/>
    <property type="molecule type" value="Genomic_DNA"/>
</dbReference>
<name>H0HR06_9HYPH</name>